<gene>
    <name evidence="1" type="ORF">LIPSTDRAFT_71529</name>
</gene>
<sequence length="215" mass="24546">MMVDSSDAFIDPVERNRSVSAITTFDDFMNASPLDFELRLWEMFDSQDIAVTKATASGRVDVGTDGFLENEGLLLYNEVQHIDGNFNIMRIFGNNTTLTTKPLRKRLVLAKFKFFTSSYALGREFVQYISTGRPYRLQMPVGMHSLGWEISRNVFCVIKIYYDSSFTDLNYASGLLTSDGFRNIDFESVYIKCREDDPQKGSLENVQVDEVVELL</sequence>
<dbReference type="AlphaFoldDB" id="A0A1E3Q655"/>
<evidence type="ECO:0000313" key="2">
    <source>
        <dbReference type="Proteomes" id="UP000094385"/>
    </source>
</evidence>
<proteinExistence type="predicted"/>
<reference evidence="1 2" key="1">
    <citation type="journal article" date="2016" name="Proc. Natl. Acad. Sci. U.S.A.">
        <title>Comparative genomics of biotechnologically important yeasts.</title>
        <authorList>
            <person name="Riley R."/>
            <person name="Haridas S."/>
            <person name="Wolfe K.H."/>
            <person name="Lopes M.R."/>
            <person name="Hittinger C.T."/>
            <person name="Goeker M."/>
            <person name="Salamov A.A."/>
            <person name="Wisecaver J.H."/>
            <person name="Long T.M."/>
            <person name="Calvey C.H."/>
            <person name="Aerts A.L."/>
            <person name="Barry K.W."/>
            <person name="Choi C."/>
            <person name="Clum A."/>
            <person name="Coughlan A.Y."/>
            <person name="Deshpande S."/>
            <person name="Douglass A.P."/>
            <person name="Hanson S.J."/>
            <person name="Klenk H.-P."/>
            <person name="LaButti K.M."/>
            <person name="Lapidus A."/>
            <person name="Lindquist E.A."/>
            <person name="Lipzen A.M."/>
            <person name="Meier-Kolthoff J.P."/>
            <person name="Ohm R.A."/>
            <person name="Otillar R.P."/>
            <person name="Pangilinan J.L."/>
            <person name="Peng Y."/>
            <person name="Rokas A."/>
            <person name="Rosa C.A."/>
            <person name="Scheuner C."/>
            <person name="Sibirny A.A."/>
            <person name="Slot J.C."/>
            <person name="Stielow J.B."/>
            <person name="Sun H."/>
            <person name="Kurtzman C.P."/>
            <person name="Blackwell M."/>
            <person name="Grigoriev I.V."/>
            <person name="Jeffries T.W."/>
        </authorList>
    </citation>
    <scope>NUCLEOTIDE SEQUENCE [LARGE SCALE GENOMIC DNA]</scope>
    <source>
        <strain evidence="1 2">NRRL Y-11557</strain>
    </source>
</reference>
<name>A0A1E3Q655_LIPST</name>
<dbReference type="Proteomes" id="UP000094385">
    <property type="component" value="Unassembled WGS sequence"/>
</dbReference>
<organism evidence="1 2">
    <name type="scientific">Lipomyces starkeyi NRRL Y-11557</name>
    <dbReference type="NCBI Taxonomy" id="675824"/>
    <lineage>
        <taxon>Eukaryota</taxon>
        <taxon>Fungi</taxon>
        <taxon>Dikarya</taxon>
        <taxon>Ascomycota</taxon>
        <taxon>Saccharomycotina</taxon>
        <taxon>Lipomycetes</taxon>
        <taxon>Lipomycetales</taxon>
        <taxon>Lipomycetaceae</taxon>
        <taxon>Lipomyces</taxon>
    </lineage>
</organism>
<protein>
    <submittedName>
        <fullName evidence="1">Uncharacterized protein</fullName>
    </submittedName>
</protein>
<dbReference type="EMBL" id="KV454294">
    <property type="protein sequence ID" value="ODQ73166.1"/>
    <property type="molecule type" value="Genomic_DNA"/>
</dbReference>
<evidence type="ECO:0000313" key="1">
    <source>
        <dbReference type="EMBL" id="ODQ73166.1"/>
    </source>
</evidence>
<keyword evidence="2" id="KW-1185">Reference proteome</keyword>
<accession>A0A1E3Q655</accession>